<protein>
    <submittedName>
        <fullName evidence="2">Uncharacterized protein</fullName>
    </submittedName>
</protein>
<sequence length="207" mass="24108">MPPRKSRDKEVQPTQVEHVDDSPVYSEGENDPVVPHFSSPFVERSYGNPIFKEMDATQRWIFRVMQWQRQHEPMEVAAPVANHGHQPQHRYIPPARRGNVGPHHQPYPRDFFQPQVPLAQLLQRGLQNQPAQLFNRDQLIDLKPHEARKIPDLAAFLLPCRRFQLGVGVNFSVFGCREFLHFFFLVGFLPSRTRCYLLEDFGYVATP</sequence>
<feature type="compositionally biased region" description="Basic and acidic residues" evidence="1">
    <location>
        <begin position="1"/>
        <end position="21"/>
    </location>
</feature>
<evidence type="ECO:0000313" key="2">
    <source>
        <dbReference type="EMBL" id="GKV21364.1"/>
    </source>
</evidence>
<feature type="region of interest" description="Disordered" evidence="1">
    <location>
        <begin position="1"/>
        <end position="32"/>
    </location>
</feature>
<dbReference type="EMBL" id="BPVZ01000057">
    <property type="protein sequence ID" value="GKV21364.1"/>
    <property type="molecule type" value="Genomic_DNA"/>
</dbReference>
<evidence type="ECO:0000256" key="1">
    <source>
        <dbReference type="SAM" id="MobiDB-lite"/>
    </source>
</evidence>
<organism evidence="2 3">
    <name type="scientific">Rubroshorea leprosula</name>
    <dbReference type="NCBI Taxonomy" id="152421"/>
    <lineage>
        <taxon>Eukaryota</taxon>
        <taxon>Viridiplantae</taxon>
        <taxon>Streptophyta</taxon>
        <taxon>Embryophyta</taxon>
        <taxon>Tracheophyta</taxon>
        <taxon>Spermatophyta</taxon>
        <taxon>Magnoliopsida</taxon>
        <taxon>eudicotyledons</taxon>
        <taxon>Gunneridae</taxon>
        <taxon>Pentapetalae</taxon>
        <taxon>rosids</taxon>
        <taxon>malvids</taxon>
        <taxon>Malvales</taxon>
        <taxon>Dipterocarpaceae</taxon>
        <taxon>Rubroshorea</taxon>
    </lineage>
</organism>
<accession>A0AAV5K331</accession>
<proteinExistence type="predicted"/>
<evidence type="ECO:0000313" key="3">
    <source>
        <dbReference type="Proteomes" id="UP001054252"/>
    </source>
</evidence>
<name>A0AAV5K331_9ROSI</name>
<gene>
    <name evidence="2" type="ORF">SLEP1_g31350</name>
</gene>
<dbReference type="Proteomes" id="UP001054252">
    <property type="component" value="Unassembled WGS sequence"/>
</dbReference>
<comment type="caution">
    <text evidence="2">The sequence shown here is derived from an EMBL/GenBank/DDBJ whole genome shotgun (WGS) entry which is preliminary data.</text>
</comment>
<reference evidence="2 3" key="1">
    <citation type="journal article" date="2021" name="Commun. Biol.">
        <title>The genome of Shorea leprosula (Dipterocarpaceae) highlights the ecological relevance of drought in aseasonal tropical rainforests.</title>
        <authorList>
            <person name="Ng K.K.S."/>
            <person name="Kobayashi M.J."/>
            <person name="Fawcett J.A."/>
            <person name="Hatakeyama M."/>
            <person name="Paape T."/>
            <person name="Ng C.H."/>
            <person name="Ang C.C."/>
            <person name="Tnah L.H."/>
            <person name="Lee C.T."/>
            <person name="Nishiyama T."/>
            <person name="Sese J."/>
            <person name="O'Brien M.J."/>
            <person name="Copetti D."/>
            <person name="Mohd Noor M.I."/>
            <person name="Ong R.C."/>
            <person name="Putra M."/>
            <person name="Sireger I.Z."/>
            <person name="Indrioko S."/>
            <person name="Kosugi Y."/>
            <person name="Izuno A."/>
            <person name="Isagi Y."/>
            <person name="Lee S.L."/>
            <person name="Shimizu K.K."/>
        </authorList>
    </citation>
    <scope>NUCLEOTIDE SEQUENCE [LARGE SCALE GENOMIC DNA]</scope>
    <source>
        <strain evidence="2">214</strain>
    </source>
</reference>
<dbReference type="AlphaFoldDB" id="A0AAV5K331"/>
<keyword evidence="3" id="KW-1185">Reference proteome</keyword>